<dbReference type="EMBL" id="JAVDYC010000001">
    <property type="protein sequence ID" value="MDR7322541.1"/>
    <property type="molecule type" value="Genomic_DNA"/>
</dbReference>
<sequence>MQSALDATEPMHQTTGMIFGPDGTRIGQAVADDVSGMSSGEGGWLFAMADDLMKQAYRLGRPNYINPRGKYSNAAHVETNYAAWMVMRGVKEVHVVINNKGGLCSSLINCTESVQDMPPKGYTMHVWWGTGEVSTPR</sequence>
<accession>A0AAE4CR75</accession>
<dbReference type="Proteomes" id="UP001183629">
    <property type="component" value="Unassembled WGS sequence"/>
</dbReference>
<evidence type="ECO:0000313" key="2">
    <source>
        <dbReference type="Proteomes" id="UP001183629"/>
    </source>
</evidence>
<keyword evidence="2" id="KW-1185">Reference proteome</keyword>
<dbReference type="AlphaFoldDB" id="A0AAE4CR75"/>
<reference evidence="1 2" key="1">
    <citation type="submission" date="2023-07" db="EMBL/GenBank/DDBJ databases">
        <title>Sequencing the genomes of 1000 actinobacteria strains.</title>
        <authorList>
            <person name="Klenk H.-P."/>
        </authorList>
    </citation>
    <scope>NUCLEOTIDE SEQUENCE [LARGE SCALE GENOMIC DNA]</scope>
    <source>
        <strain evidence="1 2">DSM 44711</strain>
    </source>
</reference>
<evidence type="ECO:0000313" key="1">
    <source>
        <dbReference type="EMBL" id="MDR7322541.1"/>
    </source>
</evidence>
<gene>
    <name evidence="1" type="ORF">J2S44_002791</name>
</gene>
<name>A0AAE4CR75_9ACTN</name>
<dbReference type="RefSeq" id="WP_310413085.1">
    <property type="nucleotide sequence ID" value="NZ_JAVDYC010000001.1"/>
</dbReference>
<comment type="caution">
    <text evidence="1">The sequence shown here is derived from an EMBL/GenBank/DDBJ whole genome shotgun (WGS) entry which is preliminary data.</text>
</comment>
<dbReference type="InterPro" id="IPR032724">
    <property type="entry name" value="SCP1.201-like"/>
</dbReference>
<protein>
    <submittedName>
        <fullName evidence="1">Uncharacterized protein</fullName>
    </submittedName>
</protein>
<organism evidence="1 2">
    <name type="scientific">Catenuloplanes niger</name>
    <dbReference type="NCBI Taxonomy" id="587534"/>
    <lineage>
        <taxon>Bacteria</taxon>
        <taxon>Bacillati</taxon>
        <taxon>Actinomycetota</taxon>
        <taxon>Actinomycetes</taxon>
        <taxon>Micromonosporales</taxon>
        <taxon>Micromonosporaceae</taxon>
        <taxon>Catenuloplanes</taxon>
    </lineage>
</organism>
<dbReference type="Pfam" id="PF14428">
    <property type="entry name" value="DddA-like"/>
    <property type="match status" value="1"/>
</dbReference>
<proteinExistence type="predicted"/>